<keyword evidence="1" id="KW-0479">Metal-binding</keyword>
<dbReference type="PROSITE" id="PS50936">
    <property type="entry name" value="ENGC_GTPASE"/>
    <property type="match status" value="1"/>
</dbReference>
<keyword evidence="1" id="KW-0547">Nucleotide-binding</keyword>
<comment type="cofactor">
    <cofactor evidence="1">
        <name>Zn(2+)</name>
        <dbReference type="ChEBI" id="CHEBI:29105"/>
    </cofactor>
    <text evidence="1">Binds 1 zinc ion per subunit.</text>
</comment>
<keyword evidence="1" id="KW-0862">Zinc</keyword>
<accession>A0A402CZW3</accession>
<dbReference type="Gene3D" id="3.40.50.300">
    <property type="entry name" value="P-loop containing nucleotide triphosphate hydrolases"/>
    <property type="match status" value="1"/>
</dbReference>
<comment type="subunit">
    <text evidence="1">Monomer. Associates with 30S ribosomal subunit, binds 16S rRNA.</text>
</comment>
<dbReference type="InterPro" id="IPR030378">
    <property type="entry name" value="G_CP_dom"/>
</dbReference>
<evidence type="ECO:0000313" key="3">
    <source>
        <dbReference type="Proteomes" id="UP000287394"/>
    </source>
</evidence>
<dbReference type="RefSeq" id="WP_125206126.1">
    <property type="nucleotide sequence ID" value="NZ_AP025739.1"/>
</dbReference>
<keyword evidence="1" id="KW-0378">Hydrolase</keyword>
<feature type="binding site" evidence="1">
    <location>
        <position position="304"/>
    </location>
    <ligand>
        <name>Zn(2+)</name>
        <dbReference type="ChEBI" id="CHEBI:29105"/>
    </ligand>
</feature>
<dbReference type="GO" id="GO:0005525">
    <property type="term" value="F:GTP binding"/>
    <property type="evidence" value="ECO:0007669"/>
    <property type="project" value="UniProtKB-UniRule"/>
</dbReference>
<dbReference type="KEGG" id="ccot:CCAX7_58700"/>
<dbReference type="AlphaFoldDB" id="A0A402CZW3"/>
<dbReference type="OrthoDB" id="9809485at2"/>
<keyword evidence="1" id="KW-0699">rRNA-binding</keyword>
<dbReference type="InterPro" id="IPR027417">
    <property type="entry name" value="P-loop_NTPase"/>
</dbReference>
<keyword evidence="3" id="KW-1185">Reference proteome</keyword>
<dbReference type="EC" id="3.6.1.-" evidence="1"/>
<comment type="similarity">
    <text evidence="1">Belongs to the TRAFAC class YlqF/YawG GTPase family. RsgA subfamily.</text>
</comment>
<dbReference type="GO" id="GO:0042274">
    <property type="term" value="P:ribosomal small subunit biogenesis"/>
    <property type="evidence" value="ECO:0007669"/>
    <property type="project" value="UniProtKB-UniRule"/>
</dbReference>
<dbReference type="PROSITE" id="PS51721">
    <property type="entry name" value="G_CP"/>
    <property type="match status" value="1"/>
</dbReference>
<dbReference type="EMBL" id="AP025739">
    <property type="protein sequence ID" value="BDI33819.1"/>
    <property type="molecule type" value="Genomic_DNA"/>
</dbReference>
<reference evidence="2 3" key="1">
    <citation type="journal article" date="2019" name="Int. J. Syst. Evol. Microbiol.">
        <title>Capsulimonas corticalis gen. nov., sp. nov., an aerobic capsulated bacterium, of a novel bacterial order, Capsulimonadales ord. nov., of the class Armatimonadia of the phylum Armatimonadetes.</title>
        <authorList>
            <person name="Li J."/>
            <person name="Kudo C."/>
            <person name="Tonouchi A."/>
        </authorList>
    </citation>
    <scope>NUCLEOTIDE SEQUENCE [LARGE SCALE GENOMIC DNA]</scope>
    <source>
        <strain evidence="2 3">AX-7</strain>
    </source>
</reference>
<dbReference type="Pfam" id="PF03193">
    <property type="entry name" value="RsgA_GTPase"/>
    <property type="match status" value="1"/>
</dbReference>
<sequence length="335" mass="37638">MRSSIDLEIRPETEAAPATIVDGTVFRINSGNYHVQTEEHGVVICKLRGNLKKELVYSTSGSRAKRVDSAKKRRDTDPIAVGEHVRIDPDLAMIEEILPRRTEIARESPSQRGQHTLVANLDHLFVACAAKEPQPDPWLLDRFLVMAESADITASIVVNKIDLVDSGEEESLRLRMAVYERAGYRIWYVSARENIGIDDLRAELRDKISAFAGPSGVGKSRMINALCPGLDLRVGDIGYITYKGRHTTTSAELIPLEEGKAGWVADTPGLRQLEFWQVDKEDIQYCFPEFKPYLGECRFADCRHLDELGCAICAARDEGKIDERRYRSFVELSTL</sequence>
<feature type="binding site" evidence="1">
    <location>
        <position position="297"/>
    </location>
    <ligand>
        <name>Zn(2+)</name>
        <dbReference type="ChEBI" id="CHEBI:29105"/>
    </ligand>
</feature>
<comment type="subcellular location">
    <subcellularLocation>
        <location evidence="1">Cytoplasm</location>
    </subcellularLocation>
</comment>
<dbReference type="Gene3D" id="1.10.40.50">
    <property type="entry name" value="Probable gtpase engc, domain 3"/>
    <property type="match status" value="1"/>
</dbReference>
<feature type="binding site" evidence="1">
    <location>
        <begin position="159"/>
        <end position="162"/>
    </location>
    <ligand>
        <name>GTP</name>
        <dbReference type="ChEBI" id="CHEBI:37565"/>
    </ligand>
</feature>
<comment type="caution">
    <text evidence="1">Lacks conserved residue(s) required for the propagation of feature annotation.</text>
</comment>
<dbReference type="GO" id="GO:0046872">
    <property type="term" value="F:metal ion binding"/>
    <property type="evidence" value="ECO:0007669"/>
    <property type="project" value="UniProtKB-KW"/>
</dbReference>
<keyword evidence="1" id="KW-0690">Ribosome biogenesis</keyword>
<feature type="binding site" evidence="1">
    <location>
        <position position="310"/>
    </location>
    <ligand>
        <name>Zn(2+)</name>
        <dbReference type="ChEBI" id="CHEBI:29105"/>
    </ligand>
</feature>
<evidence type="ECO:0000313" key="2">
    <source>
        <dbReference type="EMBL" id="BDI33819.1"/>
    </source>
</evidence>
<protein>
    <recommendedName>
        <fullName evidence="1">Small ribosomal subunit biogenesis GTPase RsgA</fullName>
        <ecNumber evidence="1">3.6.1.-</ecNumber>
    </recommendedName>
</protein>
<dbReference type="Proteomes" id="UP000287394">
    <property type="component" value="Chromosome"/>
</dbReference>
<gene>
    <name evidence="1 2" type="primary">rsgA</name>
    <name evidence="2" type="ORF">CCAX7_58700</name>
</gene>
<evidence type="ECO:0000256" key="1">
    <source>
        <dbReference type="HAMAP-Rule" id="MF_01820"/>
    </source>
</evidence>
<dbReference type="CDD" id="cd01854">
    <property type="entry name" value="YjeQ_EngC"/>
    <property type="match status" value="1"/>
</dbReference>
<dbReference type="InterPro" id="IPR012340">
    <property type="entry name" value="NA-bd_OB-fold"/>
</dbReference>
<dbReference type="Gene3D" id="2.40.50.140">
    <property type="entry name" value="Nucleic acid-binding proteins"/>
    <property type="match status" value="1"/>
</dbReference>
<dbReference type="InterPro" id="IPR004881">
    <property type="entry name" value="Ribosome_biogen_GTPase_RsgA"/>
</dbReference>
<dbReference type="SUPFAM" id="SSF52540">
    <property type="entry name" value="P-loop containing nucleoside triphosphate hydrolases"/>
    <property type="match status" value="1"/>
</dbReference>
<dbReference type="PANTHER" id="PTHR32120:SF11">
    <property type="entry name" value="SMALL RIBOSOMAL SUBUNIT BIOGENESIS GTPASE RSGA 1, MITOCHONDRIAL-RELATED"/>
    <property type="match status" value="1"/>
</dbReference>
<dbReference type="GO" id="GO:0005737">
    <property type="term" value="C:cytoplasm"/>
    <property type="evidence" value="ECO:0007669"/>
    <property type="project" value="UniProtKB-SubCell"/>
</dbReference>
<dbReference type="PANTHER" id="PTHR32120">
    <property type="entry name" value="SMALL RIBOSOMAL SUBUNIT BIOGENESIS GTPASE RSGA"/>
    <property type="match status" value="1"/>
</dbReference>
<feature type="binding site" evidence="1">
    <location>
        <position position="302"/>
    </location>
    <ligand>
        <name>Zn(2+)</name>
        <dbReference type="ChEBI" id="CHEBI:29105"/>
    </ligand>
</feature>
<organism evidence="2 3">
    <name type="scientific">Capsulimonas corticalis</name>
    <dbReference type="NCBI Taxonomy" id="2219043"/>
    <lineage>
        <taxon>Bacteria</taxon>
        <taxon>Bacillati</taxon>
        <taxon>Armatimonadota</taxon>
        <taxon>Armatimonadia</taxon>
        <taxon>Capsulimonadales</taxon>
        <taxon>Capsulimonadaceae</taxon>
        <taxon>Capsulimonas</taxon>
    </lineage>
</organism>
<dbReference type="InterPro" id="IPR010914">
    <property type="entry name" value="RsgA_GTPase_dom"/>
</dbReference>
<dbReference type="GO" id="GO:0019843">
    <property type="term" value="F:rRNA binding"/>
    <property type="evidence" value="ECO:0007669"/>
    <property type="project" value="UniProtKB-KW"/>
</dbReference>
<keyword evidence="1" id="KW-0694">RNA-binding</keyword>
<dbReference type="HAMAP" id="MF_01820">
    <property type="entry name" value="GTPase_RsgA"/>
    <property type="match status" value="1"/>
</dbReference>
<keyword evidence="1" id="KW-0963">Cytoplasm</keyword>
<keyword evidence="1" id="KW-0342">GTP-binding</keyword>
<proteinExistence type="inferred from homology"/>
<comment type="function">
    <text evidence="1">One of several proteins that assist in the late maturation steps of the functional core of the 30S ribosomal subunit. Helps release RbfA from mature subunits. May play a role in the assembly of ribosomal proteins into the subunit. Circularly permuted GTPase that catalyzes slow GTP hydrolysis, GTPase activity is stimulated by the 30S ribosomal subunit.</text>
</comment>
<dbReference type="NCBIfam" id="TIGR00157">
    <property type="entry name" value="ribosome small subunit-dependent GTPase A"/>
    <property type="match status" value="1"/>
</dbReference>
<dbReference type="GO" id="GO:0003924">
    <property type="term" value="F:GTPase activity"/>
    <property type="evidence" value="ECO:0007669"/>
    <property type="project" value="UniProtKB-UniRule"/>
</dbReference>
<name>A0A402CZW3_9BACT</name>
<dbReference type="FunCoup" id="A0A402CZW3">
    <property type="interactions" value="279"/>
</dbReference>